<gene>
    <name evidence="1" type="ORF">EQG49_12650</name>
</gene>
<accession>A0A4P6YWU1</accession>
<name>A0A4P6YWU1_9LACO</name>
<keyword evidence="2" id="KW-1185">Reference proteome</keyword>
<organism evidence="1 2">
    <name type="scientific">Periweissella cryptocerci</name>
    <dbReference type="NCBI Taxonomy" id="2506420"/>
    <lineage>
        <taxon>Bacteria</taxon>
        <taxon>Bacillati</taxon>
        <taxon>Bacillota</taxon>
        <taxon>Bacilli</taxon>
        <taxon>Lactobacillales</taxon>
        <taxon>Lactobacillaceae</taxon>
        <taxon>Periweissella</taxon>
    </lineage>
</organism>
<evidence type="ECO:0000313" key="2">
    <source>
        <dbReference type="Proteomes" id="UP000292886"/>
    </source>
</evidence>
<proteinExistence type="predicted"/>
<reference evidence="2" key="1">
    <citation type="submission" date="2019-03" db="EMBL/GenBank/DDBJ databases">
        <title>Weissella sp. 26KH-42 Genome sequencing.</title>
        <authorList>
            <person name="Heo J."/>
            <person name="Kim S.-J."/>
            <person name="Kim J.-S."/>
            <person name="Hong S.-B."/>
            <person name="Kwon S.-W."/>
        </authorList>
    </citation>
    <scope>NUCLEOTIDE SEQUENCE [LARGE SCALE GENOMIC DNA]</scope>
    <source>
        <strain evidence="2">26KH-42</strain>
    </source>
</reference>
<dbReference type="EMBL" id="CP037940">
    <property type="protein sequence ID" value="QBO37247.1"/>
    <property type="molecule type" value="Genomic_DNA"/>
</dbReference>
<dbReference type="Proteomes" id="UP000292886">
    <property type="component" value="Chromosome"/>
</dbReference>
<protein>
    <submittedName>
        <fullName evidence="1">Uncharacterized protein</fullName>
    </submittedName>
</protein>
<dbReference type="RefSeq" id="WP_133364324.1">
    <property type="nucleotide sequence ID" value="NZ_CP037940.1"/>
</dbReference>
<dbReference type="AlphaFoldDB" id="A0A4P6YWU1"/>
<sequence length="89" mass="10382">MFEVGDFIEISGSLLGKVVIKKANWIGIQRIHYAIGLEQYFLAPEIEIYDNSIESYKEKHWIRKIDFDGWTKKTGTQSTFGKTKWPLLD</sequence>
<evidence type="ECO:0000313" key="1">
    <source>
        <dbReference type="EMBL" id="QBO37247.1"/>
    </source>
</evidence>
<dbReference type="KEGG" id="wei:EQG49_12650"/>